<dbReference type="AlphaFoldDB" id="A0A1H5T5I0"/>
<dbReference type="InterPro" id="IPR036908">
    <property type="entry name" value="RlpA-like_sf"/>
</dbReference>
<proteinExistence type="inferred from homology"/>
<name>A0A1H5T5I0_9BACT</name>
<organism evidence="6 7">
    <name type="scientific">Algoriphagus boritolerans DSM 17298 = JCM 18970</name>
    <dbReference type="NCBI Taxonomy" id="1120964"/>
    <lineage>
        <taxon>Bacteria</taxon>
        <taxon>Pseudomonadati</taxon>
        <taxon>Bacteroidota</taxon>
        <taxon>Cytophagia</taxon>
        <taxon>Cytophagales</taxon>
        <taxon>Cyclobacteriaceae</taxon>
        <taxon>Algoriphagus</taxon>
    </lineage>
</organism>
<dbReference type="InterPro" id="IPR034718">
    <property type="entry name" value="RlpA"/>
</dbReference>
<dbReference type="RefSeq" id="WP_332912208.1">
    <property type="nucleotide sequence ID" value="NZ_BBFN01000017.1"/>
</dbReference>
<dbReference type="NCBIfam" id="TIGR00413">
    <property type="entry name" value="rlpA"/>
    <property type="match status" value="1"/>
</dbReference>
<comment type="similarity">
    <text evidence="3 4">Belongs to the RlpA family.</text>
</comment>
<keyword evidence="2 3" id="KW-0961">Cell wall biogenesis/degradation</keyword>
<dbReference type="InterPro" id="IPR012997">
    <property type="entry name" value="RplA"/>
</dbReference>
<dbReference type="GO" id="GO:0071555">
    <property type="term" value="P:cell wall organization"/>
    <property type="evidence" value="ECO:0007669"/>
    <property type="project" value="UniProtKB-KW"/>
</dbReference>
<evidence type="ECO:0000259" key="5">
    <source>
        <dbReference type="Pfam" id="PF03330"/>
    </source>
</evidence>
<dbReference type="PANTHER" id="PTHR34183:SF1">
    <property type="entry name" value="ENDOLYTIC PEPTIDOGLYCAN TRANSGLYCOSYLASE RLPA"/>
    <property type="match status" value="1"/>
</dbReference>
<sequence>MKAGQQLAFLLGNRAEMVDSAVKIRFLLVFLFGFWASMAEAQVDSLFIQAGTASFYGKKFHGKKTASGEIFHLDSLTAAHKRLPLGTVIRVINQKNGLAVVVRINDRLPSYSKRQIDLSRAAATRLEMIQDGLAKVRIEAVDLDQLDKLVEYYADEEHPGLRIRPYYQGISILKRELNLNLVHYTPECIEIFPTDFQLVKN</sequence>
<dbReference type="STRING" id="1120964.GCA_001313265_03663"/>
<evidence type="ECO:0000256" key="4">
    <source>
        <dbReference type="RuleBase" id="RU003495"/>
    </source>
</evidence>
<protein>
    <recommendedName>
        <fullName evidence="3">Probable endolytic peptidoglycan transglycosylase RlpA</fullName>
        <ecNumber evidence="3">4.2.2.-</ecNumber>
    </recommendedName>
</protein>
<keyword evidence="6" id="KW-0449">Lipoprotein</keyword>
<comment type="function">
    <text evidence="3">Lytic transglycosylase with a strong preference for naked glycan strands that lack stem peptides.</text>
</comment>
<keyword evidence="7" id="KW-1185">Reference proteome</keyword>
<evidence type="ECO:0000313" key="7">
    <source>
        <dbReference type="Proteomes" id="UP000236736"/>
    </source>
</evidence>
<evidence type="ECO:0000256" key="3">
    <source>
        <dbReference type="HAMAP-Rule" id="MF_02071"/>
    </source>
</evidence>
<dbReference type="EMBL" id="FNVR01000002">
    <property type="protein sequence ID" value="SEF58073.1"/>
    <property type="molecule type" value="Genomic_DNA"/>
</dbReference>
<keyword evidence="1 3" id="KW-0456">Lyase</keyword>
<dbReference type="GO" id="GO:0008932">
    <property type="term" value="F:lytic endotransglycosylase activity"/>
    <property type="evidence" value="ECO:0007669"/>
    <property type="project" value="UniProtKB-UniRule"/>
</dbReference>
<dbReference type="Gene3D" id="2.40.40.10">
    <property type="entry name" value="RlpA-like domain"/>
    <property type="match status" value="1"/>
</dbReference>
<accession>A0A1H5T5I0</accession>
<dbReference type="Proteomes" id="UP000236736">
    <property type="component" value="Unassembled WGS sequence"/>
</dbReference>
<dbReference type="InterPro" id="IPR009009">
    <property type="entry name" value="RlpA-like_DPBB"/>
</dbReference>
<dbReference type="SUPFAM" id="SSF50685">
    <property type="entry name" value="Barwin-like endoglucanases"/>
    <property type="match status" value="1"/>
</dbReference>
<evidence type="ECO:0000256" key="2">
    <source>
        <dbReference type="ARBA" id="ARBA00023316"/>
    </source>
</evidence>
<feature type="domain" description="RlpA-like protein double-psi beta-barrel" evidence="5">
    <location>
        <begin position="49"/>
        <end position="138"/>
    </location>
</feature>
<dbReference type="Pfam" id="PF03330">
    <property type="entry name" value="DPBB_1"/>
    <property type="match status" value="1"/>
</dbReference>
<evidence type="ECO:0000256" key="1">
    <source>
        <dbReference type="ARBA" id="ARBA00023239"/>
    </source>
</evidence>
<reference evidence="7" key="1">
    <citation type="submission" date="2016-10" db="EMBL/GenBank/DDBJ databases">
        <authorList>
            <person name="Varghese N."/>
            <person name="Submissions S."/>
        </authorList>
    </citation>
    <scope>NUCLEOTIDE SEQUENCE [LARGE SCALE GENOMIC DNA]</scope>
    <source>
        <strain evidence="7">DSM 17298</strain>
    </source>
</reference>
<dbReference type="GO" id="GO:0000270">
    <property type="term" value="P:peptidoglycan metabolic process"/>
    <property type="evidence" value="ECO:0007669"/>
    <property type="project" value="UniProtKB-UniRule"/>
</dbReference>
<gene>
    <name evidence="3" type="primary">rlpA</name>
    <name evidence="6" type="ORF">SAMN03080598_00705</name>
</gene>
<evidence type="ECO:0000313" key="6">
    <source>
        <dbReference type="EMBL" id="SEF58073.1"/>
    </source>
</evidence>
<dbReference type="EC" id="4.2.2.-" evidence="3"/>
<dbReference type="HAMAP" id="MF_02071">
    <property type="entry name" value="RlpA"/>
    <property type="match status" value="1"/>
</dbReference>
<dbReference type="PANTHER" id="PTHR34183">
    <property type="entry name" value="ENDOLYTIC PEPTIDOGLYCAN TRANSGLYCOSYLASE RLPA"/>
    <property type="match status" value="1"/>
</dbReference>
<dbReference type="CDD" id="cd22268">
    <property type="entry name" value="DPBB_RlpA-like"/>
    <property type="match status" value="1"/>
</dbReference>